<proteinExistence type="predicted"/>
<gene>
    <name evidence="1" type="ORF">GMARGA_LOCUS5144</name>
</gene>
<reference evidence="1 2" key="1">
    <citation type="submission" date="2021-06" db="EMBL/GenBank/DDBJ databases">
        <authorList>
            <person name="Kallberg Y."/>
            <person name="Tangrot J."/>
            <person name="Rosling A."/>
        </authorList>
    </citation>
    <scope>NUCLEOTIDE SEQUENCE [LARGE SCALE GENOMIC DNA]</scope>
    <source>
        <strain evidence="1 2">120-4 pot B 10/14</strain>
    </source>
</reference>
<dbReference type="Proteomes" id="UP000789901">
    <property type="component" value="Unassembled WGS sequence"/>
</dbReference>
<feature type="non-terminal residue" evidence="1">
    <location>
        <position position="148"/>
    </location>
</feature>
<accession>A0ABN7UCN3</accession>
<name>A0ABN7UCN3_GIGMA</name>
<protein>
    <submittedName>
        <fullName evidence="1">25197_t:CDS:1</fullName>
    </submittedName>
</protein>
<comment type="caution">
    <text evidence="1">The sequence shown here is derived from an EMBL/GenBank/DDBJ whole genome shotgun (WGS) entry which is preliminary data.</text>
</comment>
<organism evidence="1 2">
    <name type="scientific">Gigaspora margarita</name>
    <dbReference type="NCBI Taxonomy" id="4874"/>
    <lineage>
        <taxon>Eukaryota</taxon>
        <taxon>Fungi</taxon>
        <taxon>Fungi incertae sedis</taxon>
        <taxon>Mucoromycota</taxon>
        <taxon>Glomeromycotina</taxon>
        <taxon>Glomeromycetes</taxon>
        <taxon>Diversisporales</taxon>
        <taxon>Gigasporaceae</taxon>
        <taxon>Gigaspora</taxon>
    </lineage>
</organism>
<dbReference type="EMBL" id="CAJVQB010002143">
    <property type="protein sequence ID" value="CAG8563734.1"/>
    <property type="molecule type" value="Genomic_DNA"/>
</dbReference>
<sequence length="148" mass="17252">MLDSSKSIDLNFYQIGKKDQYSSYYSSETNVLYEDIYSESQCEEYSHGELYETFISSKLSDSSSKNEPDNCNINSQYKYSFYIKVNDLFNSFKEIGKKLDKYAIECGLAVRKGIHVHMRIVLFGMLLEDQPISIDSKFHLFIVRQLVN</sequence>
<keyword evidence="2" id="KW-1185">Reference proteome</keyword>
<evidence type="ECO:0000313" key="1">
    <source>
        <dbReference type="EMBL" id="CAG8563734.1"/>
    </source>
</evidence>
<evidence type="ECO:0000313" key="2">
    <source>
        <dbReference type="Proteomes" id="UP000789901"/>
    </source>
</evidence>